<keyword evidence="3" id="KW-1185">Reference proteome</keyword>
<dbReference type="Ensembl" id="ENSSGRT00000110245.1">
    <property type="protein sequence ID" value="ENSSGRP00000103698.1"/>
    <property type="gene ID" value="ENSSGRG00000051465.1"/>
</dbReference>
<sequence length="67" mass="7799">MAFNNTLTSRAALLYDEWLKEADPRTENWLLMASPFPQTIIIAAYVYFGKRLPKVFQNGNYLLKKSE</sequence>
<dbReference type="Proteomes" id="UP000472262">
    <property type="component" value="Unassembled WGS sequence"/>
</dbReference>
<protein>
    <submittedName>
        <fullName evidence="2">Uncharacterized protein</fullName>
    </submittedName>
</protein>
<dbReference type="AlphaFoldDB" id="A0A672SNP2"/>
<keyword evidence="1" id="KW-0812">Transmembrane</keyword>
<evidence type="ECO:0000256" key="1">
    <source>
        <dbReference type="SAM" id="Phobius"/>
    </source>
</evidence>
<name>A0A672SNP2_SINGR</name>
<reference evidence="2" key="1">
    <citation type="submission" date="2025-08" db="UniProtKB">
        <authorList>
            <consortium name="Ensembl"/>
        </authorList>
    </citation>
    <scope>IDENTIFICATION</scope>
</reference>
<evidence type="ECO:0000313" key="2">
    <source>
        <dbReference type="Ensembl" id="ENSSGRP00000103698.1"/>
    </source>
</evidence>
<reference evidence="2" key="2">
    <citation type="submission" date="2025-09" db="UniProtKB">
        <authorList>
            <consortium name="Ensembl"/>
        </authorList>
    </citation>
    <scope>IDENTIFICATION</scope>
</reference>
<evidence type="ECO:0000313" key="3">
    <source>
        <dbReference type="Proteomes" id="UP000472262"/>
    </source>
</evidence>
<organism evidence="2 3">
    <name type="scientific">Sinocyclocheilus grahami</name>
    <name type="common">Dianchi golden-line fish</name>
    <name type="synonym">Barbus grahami</name>
    <dbReference type="NCBI Taxonomy" id="75366"/>
    <lineage>
        <taxon>Eukaryota</taxon>
        <taxon>Metazoa</taxon>
        <taxon>Chordata</taxon>
        <taxon>Craniata</taxon>
        <taxon>Vertebrata</taxon>
        <taxon>Euteleostomi</taxon>
        <taxon>Actinopterygii</taxon>
        <taxon>Neopterygii</taxon>
        <taxon>Teleostei</taxon>
        <taxon>Ostariophysi</taxon>
        <taxon>Cypriniformes</taxon>
        <taxon>Cyprinidae</taxon>
        <taxon>Cyprininae</taxon>
        <taxon>Sinocyclocheilus</taxon>
    </lineage>
</organism>
<keyword evidence="1" id="KW-0472">Membrane</keyword>
<keyword evidence="1" id="KW-1133">Transmembrane helix</keyword>
<accession>A0A672SNP2</accession>
<proteinExistence type="predicted"/>
<dbReference type="InParanoid" id="A0A672SNP2"/>
<feature type="transmembrane region" description="Helical" evidence="1">
    <location>
        <begin position="29"/>
        <end position="48"/>
    </location>
</feature>